<evidence type="ECO:0000313" key="2">
    <source>
        <dbReference type="EMBL" id="CBH18357.1"/>
    </source>
</evidence>
<dbReference type="AlphaFoldDB" id="D0A9K6"/>
<keyword evidence="1" id="KW-0812">Transmembrane</keyword>
<feature type="transmembrane region" description="Helical" evidence="1">
    <location>
        <begin position="25"/>
        <end position="47"/>
    </location>
</feature>
<protein>
    <submittedName>
        <fullName evidence="2">Uncharacterized protein</fullName>
    </submittedName>
</protein>
<organism evidence="2 3">
    <name type="scientific">Trypanosoma brucei gambiense (strain MHOM/CI/86/DAL972)</name>
    <dbReference type="NCBI Taxonomy" id="679716"/>
    <lineage>
        <taxon>Eukaryota</taxon>
        <taxon>Discoba</taxon>
        <taxon>Euglenozoa</taxon>
        <taxon>Kinetoplastea</taxon>
        <taxon>Metakinetoplastina</taxon>
        <taxon>Trypanosomatida</taxon>
        <taxon>Trypanosomatidae</taxon>
        <taxon>Trypanosoma</taxon>
    </lineage>
</organism>
<keyword evidence="1" id="KW-0472">Membrane</keyword>
<accession>D0A9K6</accession>
<proteinExistence type="predicted"/>
<evidence type="ECO:0000313" key="3">
    <source>
        <dbReference type="Proteomes" id="UP000002316"/>
    </source>
</evidence>
<name>D0A9K6_TRYB9</name>
<dbReference type="Proteomes" id="UP000002316">
    <property type="component" value="Chromosome 11"/>
</dbReference>
<sequence>MCASQEKRRAHGNAPSRQHGERAELFLFCIVICIYAYKYIYIYIYIAYMHVTLYVRISVCLCLRVLAYYRCFLEEQEEKELRRFCVLLRHYAKRHNEYGRNIDYGEEI</sequence>
<dbReference type="KEGG" id="tbg:TbgDal_XI14760"/>
<dbReference type="GeneID" id="23866660"/>
<dbReference type="EMBL" id="FN554974">
    <property type="protein sequence ID" value="CBH18357.1"/>
    <property type="molecule type" value="Genomic_DNA"/>
</dbReference>
<gene>
    <name evidence="2" type="ORF">TbgDal_XI14760</name>
</gene>
<dbReference type="RefSeq" id="XP_011780621.1">
    <property type="nucleotide sequence ID" value="XM_011782319.1"/>
</dbReference>
<reference evidence="3" key="1">
    <citation type="journal article" date="2010" name="PLoS Negl. Trop. Dis.">
        <title>The genome sequence of Trypanosoma brucei gambiense, causative agent of chronic human african trypanosomiasis.</title>
        <authorList>
            <person name="Jackson A.P."/>
            <person name="Sanders M."/>
            <person name="Berry A."/>
            <person name="McQuillan J."/>
            <person name="Aslett M.A."/>
            <person name="Quail M.A."/>
            <person name="Chukualim B."/>
            <person name="Capewell P."/>
            <person name="MacLeod A."/>
            <person name="Melville S.E."/>
            <person name="Gibson W."/>
            <person name="Barry J.D."/>
            <person name="Berriman M."/>
            <person name="Hertz-Fowler C."/>
        </authorList>
    </citation>
    <scope>NUCLEOTIDE SEQUENCE [LARGE SCALE GENOMIC DNA]</scope>
    <source>
        <strain evidence="3">MHOM/CI/86/DAL972</strain>
    </source>
</reference>
<feature type="transmembrane region" description="Helical" evidence="1">
    <location>
        <begin position="53"/>
        <end position="73"/>
    </location>
</feature>
<keyword evidence="1" id="KW-1133">Transmembrane helix</keyword>
<evidence type="ECO:0000256" key="1">
    <source>
        <dbReference type="SAM" id="Phobius"/>
    </source>
</evidence>